<dbReference type="PROSITE" id="PS51085">
    <property type="entry name" value="2FE2S_FER_2"/>
    <property type="match status" value="1"/>
</dbReference>
<proteinExistence type="predicted"/>
<dbReference type="PANTHER" id="PTHR44379:SF2">
    <property type="entry name" value="BLR6218 PROTEIN"/>
    <property type="match status" value="1"/>
</dbReference>
<dbReference type="Pfam" id="PF01799">
    <property type="entry name" value="Fer2_2"/>
    <property type="match status" value="1"/>
</dbReference>
<keyword evidence="5" id="KW-0411">Iron-sulfur</keyword>
<dbReference type="InterPro" id="IPR012675">
    <property type="entry name" value="Beta-grasp_dom_sf"/>
</dbReference>
<dbReference type="SUPFAM" id="SSF47741">
    <property type="entry name" value="CO dehydrogenase ISP C-domain like"/>
    <property type="match status" value="1"/>
</dbReference>
<dbReference type="Gene3D" id="1.10.150.120">
    <property type="entry name" value="[2Fe-2S]-binding domain"/>
    <property type="match status" value="1"/>
</dbReference>
<dbReference type="CDD" id="cd00207">
    <property type="entry name" value="fer2"/>
    <property type="match status" value="1"/>
</dbReference>
<keyword evidence="2" id="KW-0479">Metal-binding</keyword>
<feature type="domain" description="2Fe-2S ferredoxin-type" evidence="7">
    <location>
        <begin position="1"/>
        <end position="76"/>
    </location>
</feature>
<reference evidence="8 9" key="1">
    <citation type="submission" date="2022-05" db="EMBL/GenBank/DDBJ databases">
        <authorList>
            <person name="Jo J.-H."/>
            <person name="Im W.-T."/>
        </authorList>
    </citation>
    <scope>NUCLEOTIDE SEQUENCE [LARGE SCALE GENOMIC DNA]</scope>
    <source>
        <strain evidence="8 9">NSE70-1</strain>
    </source>
</reference>
<accession>A0ABT0RUG6</accession>
<evidence type="ECO:0000256" key="2">
    <source>
        <dbReference type="ARBA" id="ARBA00022723"/>
    </source>
</evidence>
<dbReference type="PANTHER" id="PTHR44379">
    <property type="entry name" value="OXIDOREDUCTASE WITH IRON-SULFUR SUBUNIT"/>
    <property type="match status" value="1"/>
</dbReference>
<comment type="caution">
    <text evidence="8">The sequence shown here is derived from an EMBL/GenBank/DDBJ whole genome shotgun (WGS) entry which is preliminary data.</text>
</comment>
<evidence type="ECO:0000256" key="6">
    <source>
        <dbReference type="SAM" id="MobiDB-lite"/>
    </source>
</evidence>
<dbReference type="InterPro" id="IPR051452">
    <property type="entry name" value="Diverse_Oxidoreductases"/>
</dbReference>
<keyword evidence="4" id="KW-0408">Iron</keyword>
<evidence type="ECO:0000259" key="7">
    <source>
        <dbReference type="PROSITE" id="PS51085"/>
    </source>
</evidence>
<dbReference type="InterPro" id="IPR001041">
    <property type="entry name" value="2Fe-2S_ferredoxin-type"/>
</dbReference>
<dbReference type="RefSeq" id="WP_249903938.1">
    <property type="nucleotide sequence ID" value="NZ_JAMGBA010000002.1"/>
</dbReference>
<feature type="region of interest" description="Disordered" evidence="6">
    <location>
        <begin position="145"/>
        <end position="177"/>
    </location>
</feature>
<keyword evidence="3" id="KW-0560">Oxidoreductase</keyword>
<dbReference type="Proteomes" id="UP001203410">
    <property type="component" value="Unassembled WGS sequence"/>
</dbReference>
<evidence type="ECO:0000256" key="1">
    <source>
        <dbReference type="ARBA" id="ARBA00022714"/>
    </source>
</evidence>
<dbReference type="InterPro" id="IPR006058">
    <property type="entry name" value="2Fe2S_fd_BS"/>
</dbReference>
<evidence type="ECO:0000256" key="3">
    <source>
        <dbReference type="ARBA" id="ARBA00023002"/>
    </source>
</evidence>
<keyword evidence="9" id="KW-1185">Reference proteome</keyword>
<dbReference type="SUPFAM" id="SSF54292">
    <property type="entry name" value="2Fe-2S ferredoxin-like"/>
    <property type="match status" value="1"/>
</dbReference>
<organism evidence="8 9">
    <name type="scientific">Sphingomonas caseinilyticus</name>
    <dbReference type="NCBI Taxonomy" id="2908205"/>
    <lineage>
        <taxon>Bacteria</taxon>
        <taxon>Pseudomonadati</taxon>
        <taxon>Pseudomonadota</taxon>
        <taxon>Alphaproteobacteria</taxon>
        <taxon>Sphingomonadales</taxon>
        <taxon>Sphingomonadaceae</taxon>
        <taxon>Sphingomonas</taxon>
    </lineage>
</organism>
<evidence type="ECO:0000313" key="9">
    <source>
        <dbReference type="Proteomes" id="UP001203410"/>
    </source>
</evidence>
<evidence type="ECO:0000256" key="4">
    <source>
        <dbReference type="ARBA" id="ARBA00023004"/>
    </source>
</evidence>
<dbReference type="PROSITE" id="PS00197">
    <property type="entry name" value="2FE2S_FER_1"/>
    <property type="match status" value="1"/>
</dbReference>
<dbReference type="InterPro" id="IPR036884">
    <property type="entry name" value="2Fe-2S-bd_dom_sf"/>
</dbReference>
<name>A0ABT0RUG6_9SPHN</name>
<dbReference type="Gene3D" id="3.10.20.30">
    <property type="match status" value="1"/>
</dbReference>
<keyword evidence="1" id="KW-0001">2Fe-2S</keyword>
<sequence>MTRMTVNGEALQYRLDPETPLLFALRDASNLTGAKHGCYSGDCGSCTVIADGQAVLSCQLTIAAAEGAEITTIEGLSADRAHPLQQAWAAEQVSQCGRCDPGFIMALAALMRATPNPTPDQLSALPNICRCGATPRIMKAIARAASAAAPPATPHPAGTAAQRPESPGGAAAEAPAQ</sequence>
<gene>
    <name evidence="8" type="ORF">LZ496_07015</name>
</gene>
<dbReference type="InterPro" id="IPR002888">
    <property type="entry name" value="2Fe-2S-bd"/>
</dbReference>
<dbReference type="EMBL" id="JAMGBA010000002">
    <property type="protein sequence ID" value="MCL6698534.1"/>
    <property type="molecule type" value="Genomic_DNA"/>
</dbReference>
<evidence type="ECO:0000313" key="8">
    <source>
        <dbReference type="EMBL" id="MCL6698534.1"/>
    </source>
</evidence>
<evidence type="ECO:0000256" key="5">
    <source>
        <dbReference type="ARBA" id="ARBA00023014"/>
    </source>
</evidence>
<dbReference type="Pfam" id="PF00111">
    <property type="entry name" value="Fer2"/>
    <property type="match status" value="1"/>
</dbReference>
<protein>
    <submittedName>
        <fullName evidence="8">(2Fe-2S)-binding protein</fullName>
    </submittedName>
</protein>
<dbReference type="InterPro" id="IPR036010">
    <property type="entry name" value="2Fe-2S_ferredoxin-like_sf"/>
</dbReference>